<evidence type="ECO:0000256" key="1">
    <source>
        <dbReference type="SAM" id="Phobius"/>
    </source>
</evidence>
<sequence length="65" mass="7381">MNRRIGKAGGVLLISFLVGWLCFIYKSRGVEWSKAIYSLAGPWVVVAAILLLWEVFKKRDPKEEA</sequence>
<keyword evidence="1" id="KW-0472">Membrane</keyword>
<proteinExistence type="predicted"/>
<evidence type="ECO:0000313" key="2">
    <source>
        <dbReference type="EMBL" id="KXA96385.1"/>
    </source>
</evidence>
<keyword evidence="1" id="KW-1133">Transmembrane helix</keyword>
<name>A0A133UQB0_9EURY</name>
<reference evidence="2 3" key="1">
    <citation type="journal article" date="2016" name="Sci. Rep.">
        <title>Metabolic traits of an uncultured archaeal lineage -MSBL1- from brine pools of the Red Sea.</title>
        <authorList>
            <person name="Mwirichia R."/>
            <person name="Alam I."/>
            <person name="Rashid M."/>
            <person name="Vinu M."/>
            <person name="Ba-Alawi W."/>
            <person name="Anthony Kamau A."/>
            <person name="Kamanda Ngugi D."/>
            <person name="Goker M."/>
            <person name="Klenk H.P."/>
            <person name="Bajic V."/>
            <person name="Stingl U."/>
        </authorList>
    </citation>
    <scope>NUCLEOTIDE SEQUENCE [LARGE SCALE GENOMIC DNA]</scope>
    <source>
        <strain evidence="2">SCGC-AAA259I09</strain>
    </source>
</reference>
<feature type="transmembrane region" description="Helical" evidence="1">
    <location>
        <begin position="32"/>
        <end position="53"/>
    </location>
</feature>
<accession>A0A133UQB0</accession>
<feature type="transmembrane region" description="Helical" evidence="1">
    <location>
        <begin position="7"/>
        <end position="26"/>
    </location>
</feature>
<dbReference type="EMBL" id="LHXR01000085">
    <property type="protein sequence ID" value="KXA96385.1"/>
    <property type="molecule type" value="Genomic_DNA"/>
</dbReference>
<evidence type="ECO:0000313" key="3">
    <source>
        <dbReference type="Proteomes" id="UP000070463"/>
    </source>
</evidence>
<keyword evidence="3" id="KW-1185">Reference proteome</keyword>
<keyword evidence="1" id="KW-0812">Transmembrane</keyword>
<dbReference type="Proteomes" id="UP000070463">
    <property type="component" value="Unassembled WGS sequence"/>
</dbReference>
<gene>
    <name evidence="2" type="ORF">AKJ37_05345</name>
</gene>
<comment type="caution">
    <text evidence="2">The sequence shown here is derived from an EMBL/GenBank/DDBJ whole genome shotgun (WGS) entry which is preliminary data.</text>
</comment>
<protein>
    <submittedName>
        <fullName evidence="2">Uncharacterized protein</fullName>
    </submittedName>
</protein>
<organism evidence="2 3">
    <name type="scientific">candidate division MSBL1 archaeon SCGC-AAA259I09</name>
    <dbReference type="NCBI Taxonomy" id="1698267"/>
    <lineage>
        <taxon>Archaea</taxon>
        <taxon>Methanobacteriati</taxon>
        <taxon>Methanobacteriota</taxon>
        <taxon>candidate division MSBL1</taxon>
    </lineage>
</organism>
<dbReference type="AlphaFoldDB" id="A0A133UQB0"/>